<accession>Q2HEY1</accession>
<evidence type="ECO:0000313" key="6">
    <source>
        <dbReference type="EMBL" id="EAQ92988.1"/>
    </source>
</evidence>
<evidence type="ECO:0000259" key="5">
    <source>
        <dbReference type="PROSITE" id="PS50837"/>
    </source>
</evidence>
<dbReference type="eggNOG" id="KOG4177">
    <property type="taxonomic scope" value="Eukaryota"/>
</dbReference>
<dbReference type="PROSITE" id="PS50088">
    <property type="entry name" value="ANK_REPEAT"/>
    <property type="match status" value="7"/>
</dbReference>
<dbReference type="OMA" id="ISARAWP"/>
<dbReference type="SUPFAM" id="SSF48403">
    <property type="entry name" value="Ankyrin repeat"/>
    <property type="match status" value="2"/>
</dbReference>
<evidence type="ECO:0000256" key="1">
    <source>
        <dbReference type="ARBA" id="ARBA00022737"/>
    </source>
</evidence>
<feature type="repeat" description="ANK" evidence="3">
    <location>
        <begin position="1251"/>
        <end position="1283"/>
    </location>
</feature>
<organism evidence="6 7">
    <name type="scientific">Chaetomium globosum (strain ATCC 6205 / CBS 148.51 / DSM 1962 / NBRC 6347 / NRRL 1970)</name>
    <name type="common">Soil fungus</name>
    <dbReference type="NCBI Taxonomy" id="306901"/>
    <lineage>
        <taxon>Eukaryota</taxon>
        <taxon>Fungi</taxon>
        <taxon>Dikarya</taxon>
        <taxon>Ascomycota</taxon>
        <taxon>Pezizomycotina</taxon>
        <taxon>Sordariomycetes</taxon>
        <taxon>Sordariomycetidae</taxon>
        <taxon>Sordariales</taxon>
        <taxon>Chaetomiaceae</taxon>
        <taxon>Chaetomium</taxon>
    </lineage>
</organism>
<sequence>MDDANAQTYDIIERDTVPAPAPQPGDSPQQRIARLLKWLQPTDYLSPGNEFMKHLRSYVPGTGRWIHETTAFRAWAGLDNTTTPTPTPNPILHIRGVAGSGKSVFSAATIRTLQANPTPDDGDSDGPIVLFFFFRQIVDKNHTARYLIRDFAAQLLPHSPALVDALTAVSREHAVRGNEMGMVWPAVVEALGGMKGERVFCVVDALDEMDDAELEGVVERLVALGRMEDVEGGGGAVRVMVTSRPLPHIERALGHYSGVVRLRLDPALLSPDVARYVDSRMTTLDPPLSDDKNELVRQSICERANGLFLQARLLADNLAEGLRDGRITEEDLPDNLDRLPRTLRAVYEDMLKEHARRSGVTAEQQAKILMCVTHASRPVRLIELGSLLSRMLHVDLRRGKDLVRAGCGRLLELLEDETVSVIHHSFTEFLHDTSRRDDGDAFPVLEAEASHAVLAVLLLEYLDGCPPLDTTIADRSAADCRPPDLHKEHERRVKILTDTLLNQPLASYATNNLFFHISKVSCRTSANQLLAALGRYLAPDRPAFQTLAYLRRRRSVSSSFNALHLLTSARNGTSIPTYVVDYFVEKEPALLDSRDGDGLTPLACASMAGHAGLVEILLAKGADPTSGANDGMTPLHLAARHGQAPVVHLLLGAGVDPLIKTCPGSRPWNDDPAYMGITEEEAEKEKGKALFLAFSGGDPAVIKAFIPFIPPGDINLYLHLADTVDNVNAILDTSQADVNCYISGLTKLYRAAQAKNPDLVKLLLQHGADPNQRRQTDTYGDDDIEHRERGPTPLHGLAGADGIMRIVRDSDKKLVAECIRLLVEAGADVNATMDAGRYRGKDLTPLHLAVQRNDDDFMAFSLGHPEDSLSKVFLSAGANLHAKTKDGNTPLHLIKPESHRLLQTLVDHGADINALNAWGRTPLLEIINQLWFFPWDCGHLANIKVLHGLLKLGSDVHLADKNGDTIFHHIFRKMPAFKPSKLMPFIQALLLAGADPNKRNKKGNPPLWKYDPSNNKDEDVLRKLVDSGLDLNACDEKGRTVLWELLSQDHYHQPETIQKFVRLGANMRTLTHDGKTLLYAMVGARRNRVDEFRYLSSVGASAGTVDKDGNTIIHAVLSENEPRELIREELQVLLQAGAPPLARNARGQSALHVAGDVDMLEAALATPEFGGLDVNEPDIDGLTPLHYAVALGESAVWKLIKAGADPTVLTAGGLSPLHVAARDGRAGVLVLLLAQYRELNVLEKRVNLLGDGRAPIHHACQAGRPEAVWYLLINGADAGAKDQKGLTPLHTLAKIKGLLGARGQHRWDAATRWGRSQRRGRSPPGKTKTRPRMLTGLGYGSGEEMLGTGPPADRA</sequence>
<proteinExistence type="predicted"/>
<feature type="region of interest" description="Disordered" evidence="4">
    <location>
        <begin position="1309"/>
        <end position="1355"/>
    </location>
</feature>
<dbReference type="OrthoDB" id="5296112at2759"/>
<feature type="repeat" description="ANK" evidence="3">
    <location>
        <begin position="841"/>
        <end position="885"/>
    </location>
</feature>
<dbReference type="PROSITE" id="PS50297">
    <property type="entry name" value="ANK_REP_REGION"/>
    <property type="match status" value="5"/>
</dbReference>
<dbReference type="Pfam" id="PF22939">
    <property type="entry name" value="WHD_GPIID"/>
    <property type="match status" value="1"/>
</dbReference>
<feature type="domain" description="NACHT" evidence="5">
    <location>
        <begin position="90"/>
        <end position="245"/>
    </location>
</feature>
<dbReference type="PROSITE" id="PS50837">
    <property type="entry name" value="NACHT"/>
    <property type="match status" value="1"/>
</dbReference>
<feature type="repeat" description="ANK" evidence="3">
    <location>
        <begin position="630"/>
        <end position="662"/>
    </location>
</feature>
<dbReference type="Gene3D" id="1.25.40.20">
    <property type="entry name" value="Ankyrin repeat-containing domain"/>
    <property type="match status" value="4"/>
</dbReference>
<dbReference type="Proteomes" id="UP000001056">
    <property type="component" value="Unassembled WGS sequence"/>
</dbReference>
<dbReference type="EMBL" id="CH408029">
    <property type="protein sequence ID" value="EAQ92988.1"/>
    <property type="molecule type" value="Genomic_DNA"/>
</dbReference>
<dbReference type="InterPro" id="IPR056884">
    <property type="entry name" value="NPHP3-like_N"/>
</dbReference>
<dbReference type="SMART" id="SM00248">
    <property type="entry name" value="ANK"/>
    <property type="match status" value="14"/>
</dbReference>
<dbReference type="PANTHER" id="PTHR24198">
    <property type="entry name" value="ANKYRIN REPEAT AND PROTEIN KINASE DOMAIN-CONTAINING PROTEIN"/>
    <property type="match status" value="1"/>
</dbReference>
<evidence type="ECO:0000313" key="7">
    <source>
        <dbReference type="Proteomes" id="UP000001056"/>
    </source>
</evidence>
<dbReference type="PANTHER" id="PTHR24198:SF165">
    <property type="entry name" value="ANKYRIN REPEAT-CONTAINING PROTEIN-RELATED"/>
    <property type="match status" value="1"/>
</dbReference>
<keyword evidence="7" id="KW-1185">Reference proteome</keyword>
<dbReference type="InterPro" id="IPR002110">
    <property type="entry name" value="Ankyrin_rpt"/>
</dbReference>
<dbReference type="SUPFAM" id="SSF52540">
    <property type="entry name" value="P-loop containing nucleoside triphosphate hydrolases"/>
    <property type="match status" value="1"/>
</dbReference>
<name>Q2HEY1_CHAGB</name>
<keyword evidence="2 3" id="KW-0040">ANK repeat</keyword>
<evidence type="ECO:0000256" key="3">
    <source>
        <dbReference type="PROSITE-ProRule" id="PRU00023"/>
    </source>
</evidence>
<dbReference type="InterPro" id="IPR027417">
    <property type="entry name" value="P-loop_NTPase"/>
</dbReference>
<dbReference type="GO" id="GO:0005737">
    <property type="term" value="C:cytoplasm"/>
    <property type="evidence" value="ECO:0007669"/>
    <property type="project" value="TreeGrafter"/>
</dbReference>
<dbReference type="SMR" id="Q2HEY1"/>
<dbReference type="STRING" id="306901.Q2HEY1"/>
<evidence type="ECO:0000256" key="2">
    <source>
        <dbReference type="ARBA" id="ARBA00023043"/>
    </source>
</evidence>
<protein>
    <recommendedName>
        <fullName evidence="5">NACHT domain-containing protein</fullName>
    </recommendedName>
</protein>
<dbReference type="Pfam" id="PF00023">
    <property type="entry name" value="Ank"/>
    <property type="match status" value="2"/>
</dbReference>
<dbReference type="Pfam" id="PF12796">
    <property type="entry name" value="Ank_2"/>
    <property type="match status" value="2"/>
</dbReference>
<dbReference type="VEuPathDB" id="FungiDB:CHGG_01223"/>
<feature type="region of interest" description="Disordered" evidence="4">
    <location>
        <begin position="1"/>
        <end position="28"/>
    </location>
</feature>
<feature type="repeat" description="ANK" evidence="3">
    <location>
        <begin position="597"/>
        <end position="629"/>
    </location>
</feature>
<dbReference type="RefSeq" id="XP_001220444.1">
    <property type="nucleotide sequence ID" value="XM_001220443.1"/>
</dbReference>
<dbReference type="HOGENOM" id="CLU_001540_1_0_1"/>
<feature type="repeat" description="ANK" evidence="3">
    <location>
        <begin position="886"/>
        <end position="917"/>
    </location>
</feature>
<gene>
    <name evidence="6" type="ORF">CHGG_01223</name>
</gene>
<dbReference type="InterPro" id="IPR007111">
    <property type="entry name" value="NACHT_NTPase"/>
</dbReference>
<feature type="repeat" description="ANK" evidence="3">
    <location>
        <begin position="743"/>
        <end position="775"/>
    </location>
</feature>
<dbReference type="GeneID" id="4388197"/>
<dbReference type="InParanoid" id="Q2HEY1"/>
<feature type="compositionally biased region" description="Basic residues" evidence="4">
    <location>
        <begin position="1315"/>
        <end position="1331"/>
    </location>
</feature>
<feature type="repeat" description="ANK" evidence="3">
    <location>
        <begin position="1212"/>
        <end position="1244"/>
    </location>
</feature>
<keyword evidence="1" id="KW-0677">Repeat</keyword>
<dbReference type="PRINTS" id="PR01415">
    <property type="entry name" value="ANKYRIN"/>
</dbReference>
<reference evidence="7" key="1">
    <citation type="journal article" date="2015" name="Genome Announc.">
        <title>Draft genome sequence of the cellulolytic fungus Chaetomium globosum.</title>
        <authorList>
            <person name="Cuomo C.A."/>
            <person name="Untereiner W.A."/>
            <person name="Ma L.-J."/>
            <person name="Grabherr M."/>
            <person name="Birren B.W."/>
        </authorList>
    </citation>
    <scope>NUCLEOTIDE SEQUENCE [LARGE SCALE GENOMIC DNA]</scope>
    <source>
        <strain evidence="7">ATCC 6205 / CBS 148.51 / DSM 1962 / NBRC 6347 / NRRL 1970</strain>
    </source>
</reference>
<evidence type="ECO:0000256" key="4">
    <source>
        <dbReference type="SAM" id="MobiDB-lite"/>
    </source>
</evidence>
<dbReference type="InterPro" id="IPR036770">
    <property type="entry name" value="Ankyrin_rpt-contain_sf"/>
</dbReference>
<dbReference type="Pfam" id="PF24883">
    <property type="entry name" value="NPHP3_N"/>
    <property type="match status" value="1"/>
</dbReference>
<dbReference type="Gene3D" id="3.40.50.300">
    <property type="entry name" value="P-loop containing nucleotide triphosphate hydrolases"/>
    <property type="match status" value="1"/>
</dbReference>
<dbReference type="InterPro" id="IPR054471">
    <property type="entry name" value="GPIID_WHD"/>
</dbReference>
<feature type="region of interest" description="Disordered" evidence="4">
    <location>
        <begin position="770"/>
        <end position="796"/>
    </location>
</feature>